<dbReference type="Pfam" id="PF23240">
    <property type="entry name" value="HAT_PRP39_N"/>
    <property type="match status" value="1"/>
</dbReference>
<proteinExistence type="inferred from homology"/>
<dbReference type="InterPro" id="IPR059164">
    <property type="entry name" value="HAT_PRP39_C"/>
</dbReference>
<dbReference type="PANTHER" id="PTHR17204:SF5">
    <property type="entry name" value="PRE-MRNA-PROCESSING FACTOR 39"/>
    <property type="match status" value="1"/>
</dbReference>
<evidence type="ECO:0000256" key="5">
    <source>
        <dbReference type="ARBA" id="ARBA00023242"/>
    </source>
</evidence>
<dbReference type="GO" id="GO:0000243">
    <property type="term" value="C:commitment complex"/>
    <property type="evidence" value="ECO:0007669"/>
    <property type="project" value="TreeGrafter"/>
</dbReference>
<dbReference type="AlphaFoldDB" id="A0A397JRF9"/>
<organism evidence="8 9">
    <name type="scientific">Diversispora epigaea</name>
    <dbReference type="NCBI Taxonomy" id="1348612"/>
    <lineage>
        <taxon>Eukaryota</taxon>
        <taxon>Fungi</taxon>
        <taxon>Fungi incertae sedis</taxon>
        <taxon>Mucoromycota</taxon>
        <taxon>Glomeromycotina</taxon>
        <taxon>Glomeromycetes</taxon>
        <taxon>Diversisporales</taxon>
        <taxon>Diversisporaceae</taxon>
        <taxon>Diversispora</taxon>
    </lineage>
</organism>
<dbReference type="STRING" id="1348612.A0A397JRF9"/>
<feature type="region of interest" description="Disordered" evidence="7">
    <location>
        <begin position="246"/>
        <end position="277"/>
    </location>
</feature>
<evidence type="ECO:0000256" key="4">
    <source>
        <dbReference type="ARBA" id="ARBA00023187"/>
    </source>
</evidence>
<keyword evidence="2" id="KW-0507">mRNA processing</keyword>
<feature type="region of interest" description="Disordered" evidence="7">
    <location>
        <begin position="1"/>
        <end position="45"/>
    </location>
</feature>
<evidence type="ECO:0000256" key="1">
    <source>
        <dbReference type="ARBA" id="ARBA00004123"/>
    </source>
</evidence>
<dbReference type="Pfam" id="PF23241">
    <property type="entry name" value="HAT_PRP39_C"/>
    <property type="match status" value="1"/>
</dbReference>
<evidence type="ECO:0000256" key="2">
    <source>
        <dbReference type="ARBA" id="ARBA00022664"/>
    </source>
</evidence>
<keyword evidence="4" id="KW-0508">mRNA splicing</keyword>
<dbReference type="PANTHER" id="PTHR17204">
    <property type="entry name" value="PRE-MRNA PROCESSING PROTEIN PRP39-RELATED"/>
    <property type="match status" value="1"/>
</dbReference>
<dbReference type="OrthoDB" id="10265668at2759"/>
<dbReference type="SUPFAM" id="SSF48452">
    <property type="entry name" value="TPR-like"/>
    <property type="match status" value="2"/>
</dbReference>
<evidence type="ECO:0000313" key="8">
    <source>
        <dbReference type="EMBL" id="RHZ90257.1"/>
    </source>
</evidence>
<dbReference type="InterPro" id="IPR003107">
    <property type="entry name" value="HAT"/>
</dbReference>
<accession>A0A397JRF9</accession>
<dbReference type="FunFam" id="1.25.40.10:FF:000064">
    <property type="entry name" value="Putative pre-mrna-processing factor 39"/>
    <property type="match status" value="1"/>
</dbReference>
<dbReference type="Proteomes" id="UP000266861">
    <property type="component" value="Unassembled WGS sequence"/>
</dbReference>
<keyword evidence="5" id="KW-0539">Nucleus</keyword>
<feature type="compositionally biased region" description="Low complexity" evidence="7">
    <location>
        <begin position="647"/>
        <end position="657"/>
    </location>
</feature>
<sequence length="693" mass="79933">MESYEDQTSTSQYTQYSADSSSTVQTNGVDEQTPVEENVSSTEALPQQSDLERYWDIVKSNPDDFTSWEYLIRVAETAEGGLTQQSPPENITNMRNVFDQFLAKFPLCFGYWKKYADFEFNIQGPVEAEKIYERGVAAISNSVDLWTQYCSFKIEHCSDVEEIRGLFERGASQVGLDFLSHLFWDKYIEFEKSRQAYDRVLKILSRIIRIPMHQYARFFDDFTNICGTLPISELISSEQCAQFEEEVRAAPPAPPAEGTEDEQSSSPTEKVEKTEEQIQNEIRTRIYNMNVETYMKTQVETNKRWVFEQEIKRPYFHVKAMDEVQLINWRRYLDFEESEGDDTRIQVLYERCLVACALYEEFWQRYARWIISKNRLNDARNIYERATSVFIPISRPSIRLAYACLEEQQGNIEEARLIYKKILDSVSGHVETILKYAHFERRRHPDDLSIAIDVFTSALQNNALDDKSKAFVTVQYAKILWHNKGSVEEARQIFQQNASKFVDSKYFWLNYFNFELFQNDSETESNLKNVYDLIRNTSALSPESIRDFSHRYLDFLLERGTTIATYNRIDVESNGPIVVRATLDTKKRGLEEDLEKPAKQVRIDGAVDNASITGASPTTTAPYVAPNSAQPPYYPQGQWGTPGYTGYPAPNAAQQTPYPYPYPYPQSAGPATSNPAQVPTTTWDYTQPSATGY</sequence>
<keyword evidence="3" id="KW-0677">Repeat</keyword>
<dbReference type="GO" id="GO:0071004">
    <property type="term" value="C:U2-type prespliceosome"/>
    <property type="evidence" value="ECO:0007669"/>
    <property type="project" value="TreeGrafter"/>
</dbReference>
<dbReference type="GO" id="GO:0000395">
    <property type="term" value="P:mRNA 5'-splice site recognition"/>
    <property type="evidence" value="ECO:0007669"/>
    <property type="project" value="TreeGrafter"/>
</dbReference>
<dbReference type="SMART" id="SM00386">
    <property type="entry name" value="HAT"/>
    <property type="match status" value="7"/>
</dbReference>
<gene>
    <name evidence="8" type="ORF">Glove_1g33</name>
</gene>
<dbReference type="GO" id="GO:0030627">
    <property type="term" value="F:pre-mRNA 5'-splice site binding"/>
    <property type="evidence" value="ECO:0007669"/>
    <property type="project" value="TreeGrafter"/>
</dbReference>
<dbReference type="EMBL" id="PQFF01000001">
    <property type="protein sequence ID" value="RHZ90257.1"/>
    <property type="molecule type" value="Genomic_DNA"/>
</dbReference>
<comment type="caution">
    <text evidence="8">The sequence shown here is derived from an EMBL/GenBank/DDBJ whole genome shotgun (WGS) entry which is preliminary data.</text>
</comment>
<feature type="compositionally biased region" description="Polar residues" evidence="7">
    <location>
        <begin position="1"/>
        <end position="30"/>
    </location>
</feature>
<dbReference type="FunFam" id="1.25.40.10:FF:000451">
    <property type="entry name" value="mRNA splicing protein (Prp39), putative"/>
    <property type="match status" value="1"/>
</dbReference>
<dbReference type="InterPro" id="IPR011990">
    <property type="entry name" value="TPR-like_helical_dom_sf"/>
</dbReference>
<name>A0A397JRF9_9GLOM</name>
<feature type="region of interest" description="Disordered" evidence="7">
    <location>
        <begin position="645"/>
        <end position="693"/>
    </location>
</feature>
<comment type="similarity">
    <text evidence="6">Belongs to the PRP39 family.</text>
</comment>
<reference evidence="8 9" key="1">
    <citation type="submission" date="2018-08" db="EMBL/GenBank/DDBJ databases">
        <title>Genome and evolution of the arbuscular mycorrhizal fungus Diversispora epigaea (formerly Glomus versiforme) and its bacterial endosymbionts.</title>
        <authorList>
            <person name="Sun X."/>
            <person name="Fei Z."/>
            <person name="Harrison M."/>
        </authorList>
    </citation>
    <scope>NUCLEOTIDE SEQUENCE [LARGE SCALE GENOMIC DNA]</scope>
    <source>
        <strain evidence="8 9">IT104</strain>
    </source>
</reference>
<evidence type="ECO:0000256" key="3">
    <source>
        <dbReference type="ARBA" id="ARBA00022737"/>
    </source>
</evidence>
<keyword evidence="9" id="KW-1185">Reference proteome</keyword>
<evidence type="ECO:0000256" key="6">
    <source>
        <dbReference type="ARBA" id="ARBA00038019"/>
    </source>
</evidence>
<comment type="subcellular location">
    <subcellularLocation>
        <location evidence="1">Nucleus</location>
    </subcellularLocation>
</comment>
<evidence type="ECO:0000313" key="9">
    <source>
        <dbReference type="Proteomes" id="UP000266861"/>
    </source>
</evidence>
<dbReference type="GO" id="GO:0005685">
    <property type="term" value="C:U1 snRNP"/>
    <property type="evidence" value="ECO:0007669"/>
    <property type="project" value="TreeGrafter"/>
</dbReference>
<dbReference type="Gene3D" id="1.25.40.10">
    <property type="entry name" value="Tetratricopeptide repeat domain"/>
    <property type="match status" value="2"/>
</dbReference>
<protein>
    <submittedName>
        <fullName evidence="8">Uncharacterized protein</fullName>
    </submittedName>
</protein>
<feature type="compositionally biased region" description="Polar residues" evidence="7">
    <location>
        <begin position="672"/>
        <end position="693"/>
    </location>
</feature>
<evidence type="ECO:0000256" key="7">
    <source>
        <dbReference type="SAM" id="MobiDB-lite"/>
    </source>
</evidence>